<comment type="caution">
    <text evidence="1">The sequence shown here is derived from an EMBL/GenBank/DDBJ whole genome shotgun (WGS) entry which is preliminary data.</text>
</comment>
<dbReference type="Proteomes" id="UP000654670">
    <property type="component" value="Unassembled WGS sequence"/>
</dbReference>
<reference evidence="1" key="1">
    <citation type="journal article" date="2014" name="Int. J. Syst. Evol. Microbiol.">
        <title>Complete genome sequence of Corynebacterium casei LMG S-19264T (=DSM 44701T), isolated from a smear-ripened cheese.</title>
        <authorList>
            <consortium name="US DOE Joint Genome Institute (JGI-PGF)"/>
            <person name="Walter F."/>
            <person name="Albersmeier A."/>
            <person name="Kalinowski J."/>
            <person name="Ruckert C."/>
        </authorList>
    </citation>
    <scope>NUCLEOTIDE SEQUENCE</scope>
    <source>
        <strain evidence="1">JCM 15325</strain>
    </source>
</reference>
<evidence type="ECO:0000313" key="1">
    <source>
        <dbReference type="EMBL" id="GGL49989.1"/>
    </source>
</evidence>
<protein>
    <submittedName>
        <fullName evidence="1">Uncharacterized protein</fullName>
    </submittedName>
</protein>
<keyword evidence="2" id="KW-1185">Reference proteome</keyword>
<dbReference type="EMBL" id="BMOK01000004">
    <property type="protein sequence ID" value="GGL49989.1"/>
    <property type="molecule type" value="Genomic_DNA"/>
</dbReference>
<dbReference type="AlphaFoldDB" id="A0A917S232"/>
<proteinExistence type="predicted"/>
<sequence>MKKQTETAYFHVFIKAHSRTIVSNEQKIDSKWVRINSKLQKITSNAQRINGKQPGINKCEKSEHGERCLAGTDRSI</sequence>
<name>A0A917S232_9BACL</name>
<evidence type="ECO:0000313" key="2">
    <source>
        <dbReference type="Proteomes" id="UP000654670"/>
    </source>
</evidence>
<gene>
    <name evidence="1" type="ORF">GCM10007968_12700</name>
</gene>
<organism evidence="1 2">
    <name type="scientific">Sporolactobacillus putidus</name>
    <dbReference type="NCBI Taxonomy" id="492735"/>
    <lineage>
        <taxon>Bacteria</taxon>
        <taxon>Bacillati</taxon>
        <taxon>Bacillota</taxon>
        <taxon>Bacilli</taxon>
        <taxon>Bacillales</taxon>
        <taxon>Sporolactobacillaceae</taxon>
        <taxon>Sporolactobacillus</taxon>
    </lineage>
</organism>
<accession>A0A917S232</accession>
<reference evidence="1" key="2">
    <citation type="submission" date="2020-09" db="EMBL/GenBank/DDBJ databases">
        <authorList>
            <person name="Sun Q."/>
            <person name="Ohkuma M."/>
        </authorList>
    </citation>
    <scope>NUCLEOTIDE SEQUENCE</scope>
    <source>
        <strain evidence="1">JCM 15325</strain>
    </source>
</reference>